<dbReference type="Proteomes" id="UP000198287">
    <property type="component" value="Unassembled WGS sequence"/>
</dbReference>
<name>A0A226D8W7_FOLCA</name>
<accession>A0A226D8W7</accession>
<dbReference type="AlphaFoldDB" id="A0A226D8W7"/>
<gene>
    <name evidence="1" type="ORF">Fcan01_24421</name>
</gene>
<comment type="caution">
    <text evidence="1">The sequence shown here is derived from an EMBL/GenBank/DDBJ whole genome shotgun (WGS) entry which is preliminary data.</text>
</comment>
<keyword evidence="2" id="KW-1185">Reference proteome</keyword>
<reference evidence="1 2" key="1">
    <citation type="submission" date="2015-12" db="EMBL/GenBank/DDBJ databases">
        <title>The genome of Folsomia candida.</title>
        <authorList>
            <person name="Faddeeva A."/>
            <person name="Derks M.F."/>
            <person name="Anvar Y."/>
            <person name="Smit S."/>
            <person name="Van Straalen N."/>
            <person name="Roelofs D."/>
        </authorList>
    </citation>
    <scope>NUCLEOTIDE SEQUENCE [LARGE SCALE GENOMIC DNA]</scope>
    <source>
        <strain evidence="1 2">VU population</strain>
        <tissue evidence="1">Whole body</tissue>
    </source>
</reference>
<evidence type="ECO:0000313" key="1">
    <source>
        <dbReference type="EMBL" id="OXA40696.1"/>
    </source>
</evidence>
<protein>
    <submittedName>
        <fullName evidence="1">Uncharacterized protein</fullName>
    </submittedName>
</protein>
<proteinExistence type="predicted"/>
<dbReference type="EMBL" id="LNIX01000032">
    <property type="protein sequence ID" value="OXA40696.1"/>
    <property type="molecule type" value="Genomic_DNA"/>
</dbReference>
<evidence type="ECO:0000313" key="2">
    <source>
        <dbReference type="Proteomes" id="UP000198287"/>
    </source>
</evidence>
<organism evidence="1 2">
    <name type="scientific">Folsomia candida</name>
    <name type="common">Springtail</name>
    <dbReference type="NCBI Taxonomy" id="158441"/>
    <lineage>
        <taxon>Eukaryota</taxon>
        <taxon>Metazoa</taxon>
        <taxon>Ecdysozoa</taxon>
        <taxon>Arthropoda</taxon>
        <taxon>Hexapoda</taxon>
        <taxon>Collembola</taxon>
        <taxon>Entomobryomorpha</taxon>
        <taxon>Isotomoidea</taxon>
        <taxon>Isotomidae</taxon>
        <taxon>Proisotominae</taxon>
        <taxon>Folsomia</taxon>
    </lineage>
</organism>
<sequence length="117" mass="13153">MSKALSRKRRLNSFKNYMVIFTTCLQLLTSNGKMMKPWSLVGVLLVTLTWMFAPTEGMCARHYPHRGCQCQCGGELNGHCHCPFGGQIPNVYCRNGGNHMICFPWAGGGCPFPRCYE</sequence>